<dbReference type="RefSeq" id="WP_179269205.1">
    <property type="nucleotide sequence ID" value="NZ_CP058579.1"/>
</dbReference>
<keyword evidence="3" id="KW-1185">Reference proteome</keyword>
<sequence length="118" mass="13458">MSERNQPVDSGKLSDDGLFRILSHPRRRIAISLLSEFGPSVKLPVLAEEIAAFEHDGVRDGEFEDLRLRVYMTLYHNHVPRMQDAGLLEYHQERDLVVPADNLSRAVRLVKPVAEARN</sequence>
<organism evidence="2 3">
    <name type="scientific">Halorarum salinum</name>
    <dbReference type="NCBI Taxonomy" id="2743089"/>
    <lineage>
        <taxon>Archaea</taxon>
        <taxon>Methanobacteriati</taxon>
        <taxon>Methanobacteriota</taxon>
        <taxon>Stenosarchaea group</taxon>
        <taxon>Halobacteria</taxon>
        <taxon>Halobacteriales</taxon>
        <taxon>Haloferacaceae</taxon>
        <taxon>Halorarum</taxon>
    </lineage>
</organism>
<evidence type="ECO:0000313" key="3">
    <source>
        <dbReference type="Proteomes" id="UP000509626"/>
    </source>
</evidence>
<feature type="domain" description="DUF7344" evidence="1">
    <location>
        <begin position="19"/>
        <end position="97"/>
    </location>
</feature>
<gene>
    <name evidence="2" type="ORF">HUG12_13160</name>
</gene>
<evidence type="ECO:0000313" key="2">
    <source>
        <dbReference type="EMBL" id="QLG62620.1"/>
    </source>
</evidence>
<dbReference type="InterPro" id="IPR055768">
    <property type="entry name" value="DUF7344"/>
</dbReference>
<dbReference type="Pfam" id="PF24035">
    <property type="entry name" value="DUF7344"/>
    <property type="match status" value="1"/>
</dbReference>
<accession>A0A7D5QCF3</accession>
<protein>
    <recommendedName>
        <fullName evidence="1">DUF7344 domain-containing protein</fullName>
    </recommendedName>
</protein>
<dbReference type="KEGG" id="halu:HUG12_13160"/>
<dbReference type="Proteomes" id="UP000509626">
    <property type="component" value="Chromosome"/>
</dbReference>
<reference evidence="2 3" key="1">
    <citation type="submission" date="2020-06" db="EMBL/GenBank/DDBJ databases">
        <title>NJ-3-1, isolated from saline soil.</title>
        <authorList>
            <person name="Cui H.L."/>
            <person name="Shi X."/>
        </authorList>
    </citation>
    <scope>NUCLEOTIDE SEQUENCE [LARGE SCALE GENOMIC DNA]</scope>
    <source>
        <strain evidence="2 3">NJ-3-1</strain>
    </source>
</reference>
<dbReference type="GeneID" id="56038425"/>
<dbReference type="EMBL" id="CP058579">
    <property type="protein sequence ID" value="QLG62620.1"/>
    <property type="molecule type" value="Genomic_DNA"/>
</dbReference>
<name>A0A7D5QCF3_9EURY</name>
<dbReference type="OrthoDB" id="331021at2157"/>
<evidence type="ECO:0000259" key="1">
    <source>
        <dbReference type="Pfam" id="PF24035"/>
    </source>
</evidence>
<dbReference type="AlphaFoldDB" id="A0A7D5QCF3"/>
<proteinExistence type="predicted"/>